<evidence type="ECO:0000313" key="7">
    <source>
        <dbReference type="Proteomes" id="UP000342249"/>
    </source>
</evidence>
<protein>
    <submittedName>
        <fullName evidence="5">ABC transporter ATP-binding protein</fullName>
    </submittedName>
</protein>
<gene>
    <name evidence="5" type="ORF">E4V82_09660</name>
    <name evidence="6" type="ORF">HLQ16_14710</name>
</gene>
<dbReference type="Gene3D" id="3.40.50.300">
    <property type="entry name" value="P-loop containing nucleotide triphosphate hydrolases"/>
    <property type="match status" value="1"/>
</dbReference>
<dbReference type="GO" id="GO:0042941">
    <property type="term" value="P:D-alanine transmembrane transport"/>
    <property type="evidence" value="ECO:0007669"/>
    <property type="project" value="TreeGrafter"/>
</dbReference>
<evidence type="ECO:0000256" key="1">
    <source>
        <dbReference type="ARBA" id="ARBA00022448"/>
    </source>
</evidence>
<organism evidence="5 7">
    <name type="scientific">Clostridium estertheticum</name>
    <dbReference type="NCBI Taxonomy" id="238834"/>
    <lineage>
        <taxon>Bacteria</taxon>
        <taxon>Bacillati</taxon>
        <taxon>Bacillota</taxon>
        <taxon>Clostridia</taxon>
        <taxon>Eubacteriales</taxon>
        <taxon>Clostridiaceae</taxon>
        <taxon>Clostridium</taxon>
    </lineage>
</organism>
<sequence length="257" mass="28920">MQLLKVNDLTIKFGGLTAVSDFALNLSEHDLVGLIGPNGAGKTTIFNMLTGVYAPTSGTIEFNGEFIQGIKPYDITKKRIARTFQNIRLFKDLTVLDNVKISFNYNVKYNLFHSILRLPKFKKEEAEIEEKALEILKVFNLDGKRNELACNLPYGEQRRLEIARALAAEPKLLLLDEPAAGMNPQETHELMGLINWVRDEFKIAILLIEHDMKLVMGVCERIIVVDYGKVIAQGTPDEIKNNPKVIEAYLGEEVTDA</sequence>
<dbReference type="FunFam" id="3.40.50.300:FF:000421">
    <property type="entry name" value="Branched-chain amino acid ABC transporter ATP-binding protein"/>
    <property type="match status" value="1"/>
</dbReference>
<dbReference type="SMART" id="SM00382">
    <property type="entry name" value="AAA"/>
    <property type="match status" value="1"/>
</dbReference>
<feature type="domain" description="ABC transporter" evidence="4">
    <location>
        <begin position="4"/>
        <end position="252"/>
    </location>
</feature>
<evidence type="ECO:0000256" key="2">
    <source>
        <dbReference type="ARBA" id="ARBA00022741"/>
    </source>
</evidence>
<accession>A0A5N7IN17</accession>
<dbReference type="GO" id="GO:1903805">
    <property type="term" value="P:L-valine import across plasma membrane"/>
    <property type="evidence" value="ECO:0007669"/>
    <property type="project" value="TreeGrafter"/>
</dbReference>
<dbReference type="GO" id="GO:0005886">
    <property type="term" value="C:plasma membrane"/>
    <property type="evidence" value="ECO:0007669"/>
    <property type="project" value="TreeGrafter"/>
</dbReference>
<dbReference type="GO" id="GO:0005524">
    <property type="term" value="F:ATP binding"/>
    <property type="evidence" value="ECO:0007669"/>
    <property type="project" value="UniProtKB-KW"/>
</dbReference>
<dbReference type="PANTHER" id="PTHR45772">
    <property type="entry name" value="CONSERVED COMPONENT OF ABC TRANSPORTER FOR NATURAL AMINO ACIDS-RELATED"/>
    <property type="match status" value="1"/>
</dbReference>
<evidence type="ECO:0000313" key="5">
    <source>
        <dbReference type="EMBL" id="MPQ62374.1"/>
    </source>
</evidence>
<reference evidence="6 8" key="2">
    <citation type="submission" date="2020-05" db="EMBL/GenBank/DDBJ databases">
        <title>Complete genome of Clostridium estertheticum subspecies estertheticum, isolated from Vacuum packed lamb meat from New Zealand imported to Switzerland.</title>
        <authorList>
            <person name="Wambui J."/>
            <person name="Stevens M.J.A."/>
            <person name="Stephan R."/>
        </authorList>
    </citation>
    <scope>NUCLEOTIDE SEQUENCE [LARGE SCALE GENOMIC DNA]</scope>
    <source>
        <strain evidence="6 8">CEST001</strain>
    </source>
</reference>
<comment type="caution">
    <text evidence="5">The sequence shown here is derived from an EMBL/GenBank/DDBJ whole genome shotgun (WGS) entry which is preliminary data.</text>
</comment>
<evidence type="ECO:0000313" key="8">
    <source>
        <dbReference type="Proteomes" id="UP000531659"/>
    </source>
</evidence>
<dbReference type="GO" id="GO:0015192">
    <property type="term" value="F:L-phenylalanine transmembrane transporter activity"/>
    <property type="evidence" value="ECO:0007669"/>
    <property type="project" value="TreeGrafter"/>
</dbReference>
<dbReference type="Proteomes" id="UP000531659">
    <property type="component" value="Unassembled WGS sequence"/>
</dbReference>
<name>A0A5N7IN17_9CLOT</name>
<dbReference type="EMBL" id="JABEYB010000011">
    <property type="protein sequence ID" value="NNU77184.1"/>
    <property type="molecule type" value="Genomic_DNA"/>
</dbReference>
<keyword evidence="3 5" id="KW-0067">ATP-binding</keyword>
<keyword evidence="1" id="KW-0813">Transport</keyword>
<dbReference type="GeneID" id="83592783"/>
<reference evidence="5 7" key="1">
    <citation type="journal article" date="2019" name="Lett. Appl. Microbiol.">
        <title>A case of 'blown pack' spoilage of vacuum-packaged pork likely associated with Clostridium estertheticum in Canada.</title>
        <authorList>
            <person name="Zhang P."/>
            <person name="Ward P."/>
            <person name="McMullen L.M."/>
            <person name="Yang X."/>
        </authorList>
    </citation>
    <scope>NUCLEOTIDE SEQUENCE [LARGE SCALE GENOMIC DNA]</scope>
    <source>
        <strain evidence="5 7">MA19</strain>
    </source>
</reference>
<dbReference type="GO" id="GO:0015808">
    <property type="term" value="P:L-alanine transport"/>
    <property type="evidence" value="ECO:0007669"/>
    <property type="project" value="TreeGrafter"/>
</dbReference>
<dbReference type="EMBL" id="SPSF01000026">
    <property type="protein sequence ID" value="MPQ62374.1"/>
    <property type="molecule type" value="Genomic_DNA"/>
</dbReference>
<dbReference type="GO" id="GO:0005304">
    <property type="term" value="F:L-valine transmembrane transporter activity"/>
    <property type="evidence" value="ECO:0007669"/>
    <property type="project" value="TreeGrafter"/>
</dbReference>
<dbReference type="Proteomes" id="UP000342249">
    <property type="component" value="Unassembled WGS sequence"/>
</dbReference>
<dbReference type="GO" id="GO:0015188">
    <property type="term" value="F:L-isoleucine transmembrane transporter activity"/>
    <property type="evidence" value="ECO:0007669"/>
    <property type="project" value="TreeGrafter"/>
</dbReference>
<evidence type="ECO:0000313" key="6">
    <source>
        <dbReference type="EMBL" id="NNU77184.1"/>
    </source>
</evidence>
<dbReference type="PROSITE" id="PS50893">
    <property type="entry name" value="ABC_TRANSPORTER_2"/>
    <property type="match status" value="1"/>
</dbReference>
<dbReference type="InterPro" id="IPR003593">
    <property type="entry name" value="AAA+_ATPase"/>
</dbReference>
<dbReference type="SUPFAM" id="SSF52540">
    <property type="entry name" value="P-loop containing nucleoside triphosphate hydrolases"/>
    <property type="match status" value="1"/>
</dbReference>
<dbReference type="InterPro" id="IPR003439">
    <property type="entry name" value="ABC_transporter-like_ATP-bd"/>
</dbReference>
<dbReference type="InterPro" id="IPR027417">
    <property type="entry name" value="P-loop_NTPase"/>
</dbReference>
<dbReference type="CDD" id="cd03219">
    <property type="entry name" value="ABC_Mj1267_LivG_branched"/>
    <property type="match status" value="1"/>
</dbReference>
<dbReference type="GO" id="GO:0016887">
    <property type="term" value="F:ATP hydrolysis activity"/>
    <property type="evidence" value="ECO:0007669"/>
    <property type="project" value="InterPro"/>
</dbReference>
<dbReference type="InterPro" id="IPR032823">
    <property type="entry name" value="BCA_ABC_TP_C"/>
</dbReference>
<dbReference type="GO" id="GO:1903806">
    <property type="term" value="P:L-isoleucine import across plasma membrane"/>
    <property type="evidence" value="ECO:0007669"/>
    <property type="project" value="TreeGrafter"/>
</dbReference>
<evidence type="ECO:0000259" key="4">
    <source>
        <dbReference type="PROSITE" id="PS50893"/>
    </source>
</evidence>
<dbReference type="Pfam" id="PF12399">
    <property type="entry name" value="BCA_ABC_TP_C"/>
    <property type="match status" value="1"/>
</dbReference>
<dbReference type="AlphaFoldDB" id="A0A5N7IN17"/>
<dbReference type="Pfam" id="PF00005">
    <property type="entry name" value="ABC_tran"/>
    <property type="match status" value="1"/>
</dbReference>
<proteinExistence type="predicted"/>
<dbReference type="RefSeq" id="WP_152752163.1">
    <property type="nucleotide sequence ID" value="NZ_CP077615.1"/>
</dbReference>
<dbReference type="InterPro" id="IPR051120">
    <property type="entry name" value="ABC_AA/LPS_Transport"/>
</dbReference>
<evidence type="ECO:0000256" key="3">
    <source>
        <dbReference type="ARBA" id="ARBA00022840"/>
    </source>
</evidence>
<keyword evidence="2" id="KW-0547">Nucleotide-binding</keyword>
<dbReference type="PANTHER" id="PTHR45772:SF7">
    <property type="entry name" value="AMINO ACID ABC TRANSPORTER ATP-BINDING PROTEIN"/>
    <property type="match status" value="1"/>
</dbReference>